<dbReference type="InterPro" id="IPR004358">
    <property type="entry name" value="Sig_transdc_His_kin-like_C"/>
</dbReference>
<dbReference type="PANTHER" id="PTHR43711:SF1">
    <property type="entry name" value="HISTIDINE KINASE 1"/>
    <property type="match status" value="1"/>
</dbReference>
<comment type="caution">
    <text evidence="15">The sequence shown here is derived from an EMBL/GenBank/DDBJ whole genome shotgun (WGS) entry which is preliminary data.</text>
</comment>
<dbReference type="RefSeq" id="WP_021257878.1">
    <property type="nucleotide sequence ID" value="NZ_ATMT01000004.1"/>
</dbReference>
<dbReference type="PATRIC" id="fig|1117108.3.peg.277"/>
<dbReference type="CDD" id="cd16922">
    <property type="entry name" value="HATPase_EvgS-ArcB-TorS-like"/>
    <property type="match status" value="1"/>
</dbReference>
<dbReference type="EMBL" id="ATMT01000004">
    <property type="protein sequence ID" value="EPY09028.1"/>
    <property type="molecule type" value="Genomic_DNA"/>
</dbReference>
<keyword evidence="11 12" id="KW-0472">Membrane</keyword>
<dbReference type="InterPro" id="IPR005467">
    <property type="entry name" value="His_kinase_dom"/>
</dbReference>
<keyword evidence="9" id="KW-0067">ATP-binding</keyword>
<dbReference type="PROSITE" id="PS50885">
    <property type="entry name" value="HAMP"/>
    <property type="match status" value="1"/>
</dbReference>
<dbReference type="PRINTS" id="PR00344">
    <property type="entry name" value="BCTRLSENSOR"/>
</dbReference>
<dbReference type="FunFam" id="1.10.287.130:FF:000001">
    <property type="entry name" value="Two-component sensor histidine kinase"/>
    <property type="match status" value="1"/>
</dbReference>
<dbReference type="Pfam" id="PF02518">
    <property type="entry name" value="HATPase_c"/>
    <property type="match status" value="1"/>
</dbReference>
<evidence type="ECO:0000313" key="16">
    <source>
        <dbReference type="Proteomes" id="UP000015344"/>
    </source>
</evidence>
<dbReference type="InterPro" id="IPR036890">
    <property type="entry name" value="HATPase_C_sf"/>
</dbReference>
<dbReference type="SMART" id="SM00388">
    <property type="entry name" value="HisKA"/>
    <property type="match status" value="1"/>
</dbReference>
<dbReference type="PROSITE" id="PS50109">
    <property type="entry name" value="HIS_KIN"/>
    <property type="match status" value="1"/>
</dbReference>
<dbReference type="AlphaFoldDB" id="S9SY41"/>
<name>S9SY41_PAEAL</name>
<dbReference type="CDD" id="cd06225">
    <property type="entry name" value="HAMP"/>
    <property type="match status" value="1"/>
</dbReference>
<dbReference type="SUPFAM" id="SSF47384">
    <property type="entry name" value="Homodimeric domain of signal transducing histidine kinase"/>
    <property type="match status" value="1"/>
</dbReference>
<gene>
    <name evidence="15" type="ORF">PAALTS15_01342</name>
</gene>
<evidence type="ECO:0000313" key="15">
    <source>
        <dbReference type="EMBL" id="EPY09028.1"/>
    </source>
</evidence>
<evidence type="ECO:0000256" key="12">
    <source>
        <dbReference type="SAM" id="Phobius"/>
    </source>
</evidence>
<dbReference type="Gene3D" id="3.30.565.10">
    <property type="entry name" value="Histidine kinase-like ATPase, C-terminal domain"/>
    <property type="match status" value="1"/>
</dbReference>
<dbReference type="InterPro" id="IPR003660">
    <property type="entry name" value="HAMP_dom"/>
</dbReference>
<dbReference type="CDD" id="cd00082">
    <property type="entry name" value="HisKA"/>
    <property type="match status" value="1"/>
</dbReference>
<keyword evidence="8 15" id="KW-0418">Kinase</keyword>
<evidence type="ECO:0000256" key="6">
    <source>
        <dbReference type="ARBA" id="ARBA00022679"/>
    </source>
</evidence>
<dbReference type="GO" id="GO:0005886">
    <property type="term" value="C:plasma membrane"/>
    <property type="evidence" value="ECO:0007669"/>
    <property type="project" value="UniProtKB-SubCell"/>
</dbReference>
<feature type="domain" description="Histidine kinase" evidence="13">
    <location>
        <begin position="146"/>
        <end position="364"/>
    </location>
</feature>
<evidence type="ECO:0000259" key="13">
    <source>
        <dbReference type="PROSITE" id="PS50109"/>
    </source>
</evidence>
<evidence type="ECO:0000256" key="8">
    <source>
        <dbReference type="ARBA" id="ARBA00022777"/>
    </source>
</evidence>
<dbReference type="GO" id="GO:0005524">
    <property type="term" value="F:ATP binding"/>
    <property type="evidence" value="ECO:0007669"/>
    <property type="project" value="UniProtKB-KW"/>
</dbReference>
<keyword evidence="4" id="KW-1003">Cell membrane</keyword>
<dbReference type="SMART" id="SM00387">
    <property type="entry name" value="HATPase_c"/>
    <property type="match status" value="1"/>
</dbReference>
<dbReference type="EC" id="2.7.13.3" evidence="3"/>
<evidence type="ECO:0000256" key="10">
    <source>
        <dbReference type="ARBA" id="ARBA00023012"/>
    </source>
</evidence>
<evidence type="ECO:0000259" key="14">
    <source>
        <dbReference type="PROSITE" id="PS50885"/>
    </source>
</evidence>
<keyword evidence="12" id="KW-0812">Transmembrane</keyword>
<comment type="catalytic activity">
    <reaction evidence="1">
        <text>ATP + protein L-histidine = ADP + protein N-phospho-L-histidine.</text>
        <dbReference type="EC" id="2.7.13.3"/>
    </reaction>
</comment>
<keyword evidence="10" id="KW-0902">Two-component regulatory system</keyword>
<dbReference type="InterPro" id="IPR003594">
    <property type="entry name" value="HATPase_dom"/>
</dbReference>
<dbReference type="InterPro" id="IPR050736">
    <property type="entry name" value="Sensor_HK_Regulatory"/>
</dbReference>
<dbReference type="GO" id="GO:0000155">
    <property type="term" value="F:phosphorelay sensor kinase activity"/>
    <property type="evidence" value="ECO:0007669"/>
    <property type="project" value="InterPro"/>
</dbReference>
<dbReference type="InterPro" id="IPR036097">
    <property type="entry name" value="HisK_dim/P_sf"/>
</dbReference>
<dbReference type="SUPFAM" id="SSF55874">
    <property type="entry name" value="ATPase domain of HSP90 chaperone/DNA topoisomerase II/histidine kinase"/>
    <property type="match status" value="1"/>
</dbReference>
<dbReference type="Gene3D" id="6.10.340.10">
    <property type="match status" value="1"/>
</dbReference>
<feature type="transmembrane region" description="Helical" evidence="12">
    <location>
        <begin position="21"/>
        <end position="42"/>
    </location>
</feature>
<organism evidence="15 16">
    <name type="scientific">Paenibacillus alvei TS-15</name>
    <dbReference type="NCBI Taxonomy" id="1117108"/>
    <lineage>
        <taxon>Bacteria</taxon>
        <taxon>Bacillati</taxon>
        <taxon>Bacillota</taxon>
        <taxon>Bacilli</taxon>
        <taxon>Bacillales</taxon>
        <taxon>Paenibacillaceae</taxon>
        <taxon>Paenibacillus</taxon>
    </lineage>
</organism>
<evidence type="ECO:0000256" key="4">
    <source>
        <dbReference type="ARBA" id="ARBA00022475"/>
    </source>
</evidence>
<evidence type="ECO:0000256" key="1">
    <source>
        <dbReference type="ARBA" id="ARBA00000085"/>
    </source>
</evidence>
<dbReference type="PANTHER" id="PTHR43711">
    <property type="entry name" value="TWO-COMPONENT HISTIDINE KINASE"/>
    <property type="match status" value="1"/>
</dbReference>
<dbReference type="eggNOG" id="COG5002">
    <property type="taxonomic scope" value="Bacteria"/>
</dbReference>
<reference evidence="15 16" key="1">
    <citation type="submission" date="2013-05" db="EMBL/GenBank/DDBJ databases">
        <authorList>
            <person name="Strain E.A."/>
            <person name="Brown E."/>
            <person name="Allard M.W."/>
            <person name="Luo Y.L."/>
        </authorList>
    </citation>
    <scope>NUCLEOTIDE SEQUENCE [LARGE SCALE GENOMIC DNA]</scope>
    <source>
        <strain evidence="15 16">TS-15</strain>
    </source>
</reference>
<keyword evidence="7" id="KW-0547">Nucleotide-binding</keyword>
<evidence type="ECO:0000256" key="11">
    <source>
        <dbReference type="ARBA" id="ARBA00023136"/>
    </source>
</evidence>
<evidence type="ECO:0000256" key="5">
    <source>
        <dbReference type="ARBA" id="ARBA00022553"/>
    </source>
</evidence>
<feature type="domain" description="HAMP" evidence="14">
    <location>
        <begin position="91"/>
        <end position="138"/>
    </location>
</feature>
<evidence type="ECO:0000256" key="9">
    <source>
        <dbReference type="ARBA" id="ARBA00022840"/>
    </source>
</evidence>
<keyword evidence="6" id="KW-0808">Transferase</keyword>
<sequence length="381" mass="43499">MTLRERYAAFKATKTGRVLKFITGMATILLLILTSWSLSYLINPYVMNWVGWKQDSYWAFLVLCVMGLLFFVAVLAIIFPFVRVKHVKFYQSILDALKKISQGEFDISIPMYEDFRDEYGSLVDGIQQMADSLGEMEQMRQEFISNVSHEIQSPLTSIRGFARALQSEELSEEERLNYLQIIEMETMRLSKLSENLLKLTSLESEHHPMEMKRYRLDQQLRNIALISEPQWLEKRIELDFNVDKMEKMEITADEEMLSQVWMNLVHNAIKFTPEGGAIHIEARMSNGTVEVCITDSGIGIDDEHIPHLFERFFKADVSRNRTIAGNGLGLSIVQKIVQLHSGDIQVSSRKGEGSTFCVKLPLDPNAAESSILESGSAGLRK</sequence>
<dbReference type="InterPro" id="IPR003661">
    <property type="entry name" value="HisK_dim/P_dom"/>
</dbReference>
<proteinExistence type="predicted"/>
<protein>
    <recommendedName>
        <fullName evidence="3">histidine kinase</fullName>
        <ecNumber evidence="3">2.7.13.3</ecNumber>
    </recommendedName>
</protein>
<evidence type="ECO:0000256" key="7">
    <source>
        <dbReference type="ARBA" id="ARBA00022741"/>
    </source>
</evidence>
<keyword evidence="5" id="KW-0597">Phosphoprotein</keyword>
<dbReference type="Pfam" id="PF00512">
    <property type="entry name" value="HisKA"/>
    <property type="match status" value="1"/>
</dbReference>
<accession>S9SY41</accession>
<dbReference type="FunFam" id="3.30.565.10:FF:000006">
    <property type="entry name" value="Sensor histidine kinase WalK"/>
    <property type="match status" value="1"/>
</dbReference>
<dbReference type="Proteomes" id="UP000015344">
    <property type="component" value="Unassembled WGS sequence"/>
</dbReference>
<evidence type="ECO:0000256" key="2">
    <source>
        <dbReference type="ARBA" id="ARBA00004651"/>
    </source>
</evidence>
<comment type="subcellular location">
    <subcellularLocation>
        <location evidence="2">Cell membrane</location>
        <topology evidence="2">Multi-pass membrane protein</topology>
    </subcellularLocation>
</comment>
<dbReference type="Gene3D" id="1.10.287.130">
    <property type="match status" value="1"/>
</dbReference>
<keyword evidence="12" id="KW-1133">Transmembrane helix</keyword>
<evidence type="ECO:0000256" key="3">
    <source>
        <dbReference type="ARBA" id="ARBA00012438"/>
    </source>
</evidence>
<feature type="transmembrane region" description="Helical" evidence="12">
    <location>
        <begin position="57"/>
        <end position="82"/>
    </location>
</feature>